<dbReference type="GO" id="GO:0030288">
    <property type="term" value="C:outer membrane-bounded periplasmic space"/>
    <property type="evidence" value="ECO:0007669"/>
    <property type="project" value="TreeGrafter"/>
</dbReference>
<evidence type="ECO:0000313" key="18">
    <source>
        <dbReference type="EMBL" id="EFL22595.1"/>
    </source>
</evidence>
<dbReference type="Proteomes" id="UP000003963">
    <property type="component" value="Unassembled WGS sequence"/>
</dbReference>
<keyword evidence="8" id="KW-0133">Cell shape</keyword>
<evidence type="ECO:0000256" key="2">
    <source>
        <dbReference type="ARBA" id="ARBA00007739"/>
    </source>
</evidence>
<evidence type="ECO:0000256" key="1">
    <source>
        <dbReference type="ARBA" id="ARBA00007090"/>
    </source>
</evidence>
<dbReference type="HOGENOM" id="CLU_006354_6_0_11"/>
<evidence type="ECO:0000256" key="9">
    <source>
        <dbReference type="ARBA" id="ARBA00022984"/>
    </source>
</evidence>
<comment type="similarity">
    <text evidence="1">In the C-terminal section; belongs to the transpeptidase family.</text>
</comment>
<keyword evidence="4" id="KW-0645">Protease</keyword>
<dbReference type="SUPFAM" id="SSF56601">
    <property type="entry name" value="beta-lactamase/transpeptidase-like"/>
    <property type="match status" value="1"/>
</dbReference>
<keyword evidence="15" id="KW-0472">Membrane</keyword>
<comment type="catalytic activity">
    <reaction evidence="12">
        <text>Preferential cleavage: (Ac)2-L-Lys-D-Ala-|-D-Ala. Also transpeptidation of peptidyl-alanyl moieties that are N-acyl substituents of D-alanine.</text>
        <dbReference type="EC" id="3.4.16.4"/>
    </reaction>
</comment>
<dbReference type="InterPro" id="IPR001460">
    <property type="entry name" value="PCN-bd_Tpept"/>
</dbReference>
<feature type="transmembrane region" description="Helical" evidence="15">
    <location>
        <begin position="100"/>
        <end position="119"/>
    </location>
</feature>
<evidence type="ECO:0000256" key="12">
    <source>
        <dbReference type="ARBA" id="ARBA00034000"/>
    </source>
</evidence>
<gene>
    <name evidence="18" type="ORF">SSOG_02307</name>
</gene>
<name>D9W888_9ACTN</name>
<dbReference type="Gene3D" id="3.40.710.10">
    <property type="entry name" value="DD-peptidase/beta-lactamase superfamily"/>
    <property type="match status" value="1"/>
</dbReference>
<dbReference type="AlphaFoldDB" id="D9W888"/>
<evidence type="ECO:0000256" key="15">
    <source>
        <dbReference type="SAM" id="Phobius"/>
    </source>
</evidence>
<keyword evidence="3" id="KW-0121">Carboxypeptidase</keyword>
<dbReference type="Pfam" id="PF00905">
    <property type="entry name" value="Transpeptidase"/>
    <property type="match status" value="1"/>
</dbReference>
<evidence type="ECO:0000256" key="8">
    <source>
        <dbReference type="ARBA" id="ARBA00022960"/>
    </source>
</evidence>
<evidence type="ECO:0000256" key="14">
    <source>
        <dbReference type="SAM" id="MobiDB-lite"/>
    </source>
</evidence>
<comment type="similarity">
    <text evidence="2">In the N-terminal section; belongs to the glycosyltransferase 51 family.</text>
</comment>
<protein>
    <submittedName>
        <fullName evidence="18">Putative penicillin-binding protein</fullName>
    </submittedName>
</protein>
<organism evidence="18 19">
    <name type="scientific">Streptomyces himastatinicus ATCC 53653</name>
    <dbReference type="NCBI Taxonomy" id="457427"/>
    <lineage>
        <taxon>Bacteria</taxon>
        <taxon>Bacillati</taxon>
        <taxon>Actinomycetota</taxon>
        <taxon>Actinomycetes</taxon>
        <taxon>Kitasatosporales</taxon>
        <taxon>Streptomycetaceae</taxon>
        <taxon>Streptomyces</taxon>
        <taxon>Streptomyces violaceusniger group</taxon>
    </lineage>
</organism>
<dbReference type="PANTHER" id="PTHR32282">
    <property type="entry name" value="BINDING PROTEIN TRANSPEPTIDASE, PUTATIVE-RELATED"/>
    <property type="match status" value="1"/>
</dbReference>
<evidence type="ECO:0000256" key="11">
    <source>
        <dbReference type="ARBA" id="ARBA00023316"/>
    </source>
</evidence>
<reference evidence="18 19" key="1">
    <citation type="submission" date="2009-02" db="EMBL/GenBank/DDBJ databases">
        <title>Annotation of Streptomyces hygroscopicus strain ATCC 53653.</title>
        <authorList>
            <consortium name="The Broad Institute Genome Sequencing Platform"/>
            <consortium name="Broad Institute Microbial Sequencing Center"/>
            <person name="Fischbach M."/>
            <person name="Godfrey P."/>
            <person name="Ward D."/>
            <person name="Young S."/>
            <person name="Zeng Q."/>
            <person name="Koehrsen M."/>
            <person name="Alvarado L."/>
            <person name="Berlin A.M."/>
            <person name="Bochicchio J."/>
            <person name="Borenstein D."/>
            <person name="Chapman S.B."/>
            <person name="Chen Z."/>
            <person name="Engels R."/>
            <person name="Freedman E."/>
            <person name="Gellesch M."/>
            <person name="Goldberg J."/>
            <person name="Griggs A."/>
            <person name="Gujja S."/>
            <person name="Heilman E.R."/>
            <person name="Heiman D.I."/>
            <person name="Hepburn T.A."/>
            <person name="Howarth C."/>
            <person name="Jen D."/>
            <person name="Larson L."/>
            <person name="Lewis B."/>
            <person name="Mehta T."/>
            <person name="Park D."/>
            <person name="Pearson M."/>
            <person name="Richards J."/>
            <person name="Roberts A."/>
            <person name="Saif S."/>
            <person name="Shea T.D."/>
            <person name="Shenoy N."/>
            <person name="Sisk P."/>
            <person name="Stolte C."/>
            <person name="Sykes S.N."/>
            <person name="Thomson T."/>
            <person name="Walk T."/>
            <person name="White J."/>
            <person name="Yandava C."/>
            <person name="Straight P."/>
            <person name="Clardy J."/>
            <person name="Hung D."/>
            <person name="Kolter R."/>
            <person name="Mekalanos J."/>
            <person name="Walker S."/>
            <person name="Walsh C.T."/>
            <person name="Wieland-Brown L.C."/>
            <person name="Haas B."/>
            <person name="Nusbaum C."/>
            <person name="Birren B."/>
        </authorList>
    </citation>
    <scope>NUCLEOTIDE SEQUENCE [LARGE SCALE GENOMIC DNA]</scope>
    <source>
        <strain evidence="18 19">ATCC 53653</strain>
    </source>
</reference>
<sequence>MGPCGDRCSEGRIRSCGLGGWKITPLCRARARSERGGTHVLGSNNAMGKHRRNAHRKPQPSSAGRGMQLRRWAARHIRIDYPRAGRRGARRWLPSWRQMGLLFVFCLGSLTGVLSFLYMQTEIPKNLNDFATQQDNVYYWADGSEMARTGPVNRQEVALSKVPEKVQWAILAAENASFYSDSGVSPSGLMRAVTRMVTGGETQGGSTITQQYVKNAYLNQRQTFSRKLTEMFMAIKLDDRMTKQEILERYLNTSWFGRGTYGIQRASYAYYGKDVSRLNASEGAMLASLLKGAGTFDPTLSAKNHKRAVERWKWVLDRMVEIGKLSKAERARYTTFPDPHPAPRPAGLTGQVGYLVETAKAYVSSHTEISDADFDLGGYQIHTTFEKSKVKALAASVKKTRDGLDPKNRREDRYVRIGAASVTPGGRIEALYGGPGYLEQGFNDANASVVPAGTAFTPFVYAAALRDGVLKERNSPRTPVAPTTLYDGNNKVAVKTPEGPYWDRGGKIVRGENDGEQSYGQVSLRQAIVQSINTPMMQLGMDVGLDRVRQASIDAGLLPSSFGARVPMFSLGTATPSSIRMASAYATFTANGTHVPPFSVSGLTRNGEKFALRKDRAKRAFSAQVAAQVDDALHGAVQGGTGREAAVVGPDTAGKTGTAQDGTSSWFVGYTDQVSTAVSLSRVDPKTQELLPLKGMGGDATGKASDTYPLDIWTRYMAGAGKK</sequence>
<feature type="region of interest" description="Disordered" evidence="14">
    <location>
        <begin position="38"/>
        <end position="67"/>
    </location>
</feature>
<feature type="domain" description="Penicillin-binding protein transpeptidase" evidence="16">
    <location>
        <begin position="497"/>
        <end position="673"/>
    </location>
</feature>
<evidence type="ECO:0000256" key="7">
    <source>
        <dbReference type="ARBA" id="ARBA00022801"/>
    </source>
</evidence>
<dbReference type="Gene3D" id="1.10.3810.10">
    <property type="entry name" value="Biosynthetic peptidoglycan transglycosylase-like"/>
    <property type="match status" value="1"/>
</dbReference>
<keyword evidence="15" id="KW-1133">Transmembrane helix</keyword>
<dbReference type="GO" id="GO:0071555">
    <property type="term" value="P:cell wall organization"/>
    <property type="evidence" value="ECO:0007669"/>
    <property type="project" value="UniProtKB-KW"/>
</dbReference>
<dbReference type="GO" id="GO:0009002">
    <property type="term" value="F:serine-type D-Ala-D-Ala carboxypeptidase activity"/>
    <property type="evidence" value="ECO:0007669"/>
    <property type="project" value="UniProtKB-EC"/>
</dbReference>
<proteinExistence type="inferred from homology"/>
<evidence type="ECO:0000259" key="17">
    <source>
        <dbReference type="Pfam" id="PF00912"/>
    </source>
</evidence>
<keyword evidence="10" id="KW-0511">Multifunctional enzyme</keyword>
<dbReference type="FunFam" id="1.10.3810.10:FF:000001">
    <property type="entry name" value="Penicillin-binding protein 1A"/>
    <property type="match status" value="1"/>
</dbReference>
<dbReference type="GO" id="GO:0006508">
    <property type="term" value="P:proteolysis"/>
    <property type="evidence" value="ECO:0007669"/>
    <property type="project" value="UniProtKB-KW"/>
</dbReference>
<dbReference type="InterPro" id="IPR050396">
    <property type="entry name" value="Glycosyltr_51/Transpeptidase"/>
</dbReference>
<evidence type="ECO:0000256" key="10">
    <source>
        <dbReference type="ARBA" id="ARBA00023268"/>
    </source>
</evidence>
<keyword evidence="11" id="KW-0961">Cell wall biogenesis/degradation</keyword>
<keyword evidence="19" id="KW-1185">Reference proteome</keyword>
<evidence type="ECO:0000313" key="19">
    <source>
        <dbReference type="Proteomes" id="UP000003963"/>
    </source>
</evidence>
<feature type="domain" description="Glycosyl transferase family 51" evidence="17">
    <location>
        <begin position="144"/>
        <end position="319"/>
    </location>
</feature>
<dbReference type="InterPro" id="IPR001264">
    <property type="entry name" value="Glyco_trans_51"/>
</dbReference>
<evidence type="ECO:0000256" key="3">
    <source>
        <dbReference type="ARBA" id="ARBA00022645"/>
    </source>
</evidence>
<keyword evidence="15" id="KW-0812">Transmembrane</keyword>
<evidence type="ECO:0000256" key="13">
    <source>
        <dbReference type="ARBA" id="ARBA00049902"/>
    </source>
</evidence>
<keyword evidence="6" id="KW-0808">Transferase</keyword>
<evidence type="ECO:0000256" key="4">
    <source>
        <dbReference type="ARBA" id="ARBA00022670"/>
    </source>
</evidence>
<keyword evidence="9" id="KW-0573">Peptidoglycan synthesis</keyword>
<keyword evidence="5" id="KW-0328">Glycosyltransferase</keyword>
<evidence type="ECO:0000259" key="16">
    <source>
        <dbReference type="Pfam" id="PF00905"/>
    </source>
</evidence>
<dbReference type="InterPro" id="IPR036950">
    <property type="entry name" value="PBP_transglycosylase"/>
</dbReference>
<dbReference type="InterPro" id="IPR012338">
    <property type="entry name" value="Beta-lactam/transpept-like"/>
</dbReference>
<dbReference type="GO" id="GO:0008658">
    <property type="term" value="F:penicillin binding"/>
    <property type="evidence" value="ECO:0007669"/>
    <property type="project" value="InterPro"/>
</dbReference>
<evidence type="ECO:0000256" key="6">
    <source>
        <dbReference type="ARBA" id="ARBA00022679"/>
    </source>
</evidence>
<comment type="catalytic activity">
    <reaction evidence="13">
        <text>[GlcNAc-(1-&gt;4)-Mur2Ac(oyl-L-Ala-gamma-D-Glu-L-Lys-D-Ala-D-Ala)](n)-di-trans,octa-cis-undecaprenyl diphosphate + beta-D-GlcNAc-(1-&gt;4)-Mur2Ac(oyl-L-Ala-gamma-D-Glu-L-Lys-D-Ala-D-Ala)-di-trans,octa-cis-undecaprenyl diphosphate = [GlcNAc-(1-&gt;4)-Mur2Ac(oyl-L-Ala-gamma-D-Glu-L-Lys-D-Ala-D-Ala)](n+1)-di-trans,octa-cis-undecaprenyl diphosphate + di-trans,octa-cis-undecaprenyl diphosphate + H(+)</text>
        <dbReference type="Rhea" id="RHEA:23708"/>
        <dbReference type="Rhea" id="RHEA-COMP:9602"/>
        <dbReference type="Rhea" id="RHEA-COMP:9603"/>
        <dbReference type="ChEBI" id="CHEBI:15378"/>
        <dbReference type="ChEBI" id="CHEBI:58405"/>
        <dbReference type="ChEBI" id="CHEBI:60033"/>
        <dbReference type="ChEBI" id="CHEBI:78435"/>
        <dbReference type="EC" id="2.4.99.28"/>
    </reaction>
</comment>
<dbReference type="GO" id="GO:0008955">
    <property type="term" value="F:peptidoglycan glycosyltransferase activity"/>
    <property type="evidence" value="ECO:0007669"/>
    <property type="project" value="UniProtKB-EC"/>
</dbReference>
<dbReference type="SUPFAM" id="SSF53955">
    <property type="entry name" value="Lysozyme-like"/>
    <property type="match status" value="1"/>
</dbReference>
<accession>D9W888</accession>
<dbReference type="STRING" id="457427.SSOG_02307"/>
<dbReference type="EMBL" id="GG657754">
    <property type="protein sequence ID" value="EFL22595.1"/>
    <property type="molecule type" value="Genomic_DNA"/>
</dbReference>
<dbReference type="GO" id="GO:0009252">
    <property type="term" value="P:peptidoglycan biosynthetic process"/>
    <property type="evidence" value="ECO:0007669"/>
    <property type="project" value="UniProtKB-KW"/>
</dbReference>
<dbReference type="Pfam" id="PF00912">
    <property type="entry name" value="Transgly"/>
    <property type="match status" value="1"/>
</dbReference>
<feature type="compositionally biased region" description="Basic residues" evidence="14">
    <location>
        <begin position="48"/>
        <end position="58"/>
    </location>
</feature>
<keyword evidence="7" id="KW-0378">Hydrolase</keyword>
<dbReference type="PANTHER" id="PTHR32282:SF34">
    <property type="entry name" value="PENICILLIN-BINDING PROTEIN 1A"/>
    <property type="match status" value="1"/>
</dbReference>
<dbReference type="GO" id="GO:0008360">
    <property type="term" value="P:regulation of cell shape"/>
    <property type="evidence" value="ECO:0007669"/>
    <property type="project" value="UniProtKB-KW"/>
</dbReference>
<dbReference type="InterPro" id="IPR023346">
    <property type="entry name" value="Lysozyme-like_dom_sf"/>
</dbReference>
<evidence type="ECO:0000256" key="5">
    <source>
        <dbReference type="ARBA" id="ARBA00022676"/>
    </source>
</evidence>